<dbReference type="CDD" id="cd05280">
    <property type="entry name" value="MDR_yhdh_yhfp"/>
    <property type="match status" value="1"/>
</dbReference>
<reference evidence="2 3" key="1">
    <citation type="submission" date="2016-09" db="EMBL/GenBank/DDBJ databases">
        <authorList>
            <person name="Capua I."/>
            <person name="De Benedictis P."/>
            <person name="Joannis T."/>
            <person name="Lombin L.H."/>
            <person name="Cattoli G."/>
        </authorList>
    </citation>
    <scope>NUCLEOTIDE SEQUENCE [LARGE SCALE GENOMIC DNA]</scope>
    <source>
        <strain evidence="2 3">LMG 25899</strain>
    </source>
</reference>
<dbReference type="AlphaFoldDB" id="A0A1E5KUK9"/>
<comment type="caution">
    <text evidence="2">The sequence shown here is derived from an EMBL/GenBank/DDBJ whole genome shotgun (WGS) entry which is preliminary data.</text>
</comment>
<feature type="domain" description="Enoyl reductase (ER)" evidence="1">
    <location>
        <begin position="18"/>
        <end position="327"/>
    </location>
</feature>
<dbReference type="Gene3D" id="3.90.180.10">
    <property type="entry name" value="Medium-chain alcohol dehydrogenases, catalytic domain"/>
    <property type="match status" value="1"/>
</dbReference>
<dbReference type="InterPro" id="IPR011032">
    <property type="entry name" value="GroES-like_sf"/>
</dbReference>
<dbReference type="SUPFAM" id="SSF51735">
    <property type="entry name" value="NAD(P)-binding Rossmann-fold domains"/>
    <property type="match status" value="1"/>
</dbReference>
<dbReference type="Pfam" id="PF00107">
    <property type="entry name" value="ADH_zinc_N"/>
    <property type="match status" value="1"/>
</dbReference>
<accession>A0A1E5KUK9</accession>
<dbReference type="GO" id="GO:0043957">
    <property type="term" value="F:acryloyl-CoA reductase (NADPH) activity"/>
    <property type="evidence" value="ECO:0007669"/>
    <property type="project" value="TreeGrafter"/>
</dbReference>
<name>A0A1E5KUK9_9ENTE</name>
<dbReference type="InterPro" id="IPR013149">
    <property type="entry name" value="ADH-like_C"/>
</dbReference>
<gene>
    <name evidence="2" type="ORF">BCR26_16480</name>
</gene>
<dbReference type="InterPro" id="IPR051397">
    <property type="entry name" value="Zn-ADH-like_protein"/>
</dbReference>
<sequence>MEKFLALVVKNTDEDVVSTIESVTLNDLSAGEVLIKVSYSSVNFKDSLAVSKNGGVIRDYPMVPGIDLSGVVVESEDSRYHKGQKVLVTGYGLGVSHTGGFSEFAQVPGDWIVPLPENMTLKEAMIIGTAGLTAALSIIALEKQGLALNKEASILVTGASGGVGSLAIAMLKQLGYQNITALSRKKSASQQLINLGAQKVILLEDFMPEKIRPLGKQLFDYAIDATGGNITAALLPQMNYEGSIALSGNAAGINLSTTVLPFILRGVKLIGIDSVSVPLDKRIAIWQRLANDLKITNQAIINETKLVSLPKVFQALQEGTHIGRTIVKIS</sequence>
<keyword evidence="3" id="KW-1185">Reference proteome</keyword>
<dbReference type="PANTHER" id="PTHR43677">
    <property type="entry name" value="SHORT-CHAIN DEHYDROGENASE/REDUCTASE"/>
    <property type="match status" value="1"/>
</dbReference>
<protein>
    <submittedName>
        <fullName evidence="2">NADPH:quinone reductase</fullName>
    </submittedName>
</protein>
<proteinExistence type="predicted"/>
<dbReference type="OrthoDB" id="9782155at2"/>
<dbReference type="InterPro" id="IPR013154">
    <property type="entry name" value="ADH-like_N"/>
</dbReference>
<dbReference type="SMART" id="SM00829">
    <property type="entry name" value="PKS_ER"/>
    <property type="match status" value="1"/>
</dbReference>
<dbReference type="NCBIfam" id="TIGR02823">
    <property type="entry name" value="oxido_YhdH"/>
    <property type="match status" value="1"/>
</dbReference>
<dbReference type="InterPro" id="IPR020843">
    <property type="entry name" value="ER"/>
</dbReference>
<dbReference type="PANTHER" id="PTHR43677:SF1">
    <property type="entry name" value="ACRYLYL-COA REDUCTASE ACUI-RELATED"/>
    <property type="match status" value="1"/>
</dbReference>
<organism evidence="2 3">
    <name type="scientific">Enterococcus rivorum</name>
    <dbReference type="NCBI Taxonomy" id="762845"/>
    <lineage>
        <taxon>Bacteria</taxon>
        <taxon>Bacillati</taxon>
        <taxon>Bacillota</taxon>
        <taxon>Bacilli</taxon>
        <taxon>Lactobacillales</taxon>
        <taxon>Enterococcaceae</taxon>
        <taxon>Enterococcus</taxon>
    </lineage>
</organism>
<evidence type="ECO:0000313" key="3">
    <source>
        <dbReference type="Proteomes" id="UP000095256"/>
    </source>
</evidence>
<dbReference type="Pfam" id="PF08240">
    <property type="entry name" value="ADH_N"/>
    <property type="match status" value="1"/>
</dbReference>
<dbReference type="InterPro" id="IPR014188">
    <property type="entry name" value="Acrylyl-CoA_reductase_AcuI"/>
</dbReference>
<dbReference type="SUPFAM" id="SSF50129">
    <property type="entry name" value="GroES-like"/>
    <property type="match status" value="1"/>
</dbReference>
<evidence type="ECO:0000259" key="1">
    <source>
        <dbReference type="SMART" id="SM00829"/>
    </source>
</evidence>
<dbReference type="STRING" id="762845.BCR26_16480"/>
<dbReference type="InterPro" id="IPR036291">
    <property type="entry name" value="NAD(P)-bd_dom_sf"/>
</dbReference>
<dbReference type="Gene3D" id="3.40.50.720">
    <property type="entry name" value="NAD(P)-binding Rossmann-like Domain"/>
    <property type="match status" value="1"/>
</dbReference>
<evidence type="ECO:0000313" key="2">
    <source>
        <dbReference type="EMBL" id="OEH81566.1"/>
    </source>
</evidence>
<dbReference type="RefSeq" id="WP_069699468.1">
    <property type="nucleotide sequence ID" value="NZ_JAGGMA010000051.1"/>
</dbReference>
<dbReference type="Proteomes" id="UP000095256">
    <property type="component" value="Unassembled WGS sequence"/>
</dbReference>
<dbReference type="EMBL" id="MIEK01000044">
    <property type="protein sequence ID" value="OEH81566.1"/>
    <property type="molecule type" value="Genomic_DNA"/>
</dbReference>